<feature type="transmembrane region" description="Helical" evidence="7">
    <location>
        <begin position="355"/>
        <end position="374"/>
    </location>
</feature>
<feature type="transmembrane region" description="Helical" evidence="7">
    <location>
        <begin position="85"/>
        <end position="108"/>
    </location>
</feature>
<gene>
    <name evidence="9" type="ORF">FPZ44_06995</name>
</gene>
<keyword evidence="6 7" id="KW-0472">Membrane</keyword>
<feature type="transmembrane region" description="Helical" evidence="7">
    <location>
        <begin position="53"/>
        <end position="78"/>
    </location>
</feature>
<dbReference type="Proteomes" id="UP000318102">
    <property type="component" value="Unassembled WGS sequence"/>
</dbReference>
<feature type="transmembrane region" description="Helical" evidence="7">
    <location>
        <begin position="294"/>
        <end position="317"/>
    </location>
</feature>
<dbReference type="InterPro" id="IPR020846">
    <property type="entry name" value="MFS_dom"/>
</dbReference>
<dbReference type="InterPro" id="IPR011701">
    <property type="entry name" value="MFS"/>
</dbReference>
<dbReference type="SUPFAM" id="SSF103473">
    <property type="entry name" value="MFS general substrate transporter"/>
    <property type="match status" value="1"/>
</dbReference>
<proteinExistence type="predicted"/>
<comment type="caution">
    <text evidence="9">The sequence shown here is derived from an EMBL/GenBank/DDBJ whole genome shotgun (WGS) entry which is preliminary data.</text>
</comment>
<keyword evidence="2" id="KW-0813">Transport</keyword>
<dbReference type="AlphaFoldDB" id="A0A559IYW5"/>
<keyword evidence="10" id="KW-1185">Reference proteome</keyword>
<evidence type="ECO:0000256" key="2">
    <source>
        <dbReference type="ARBA" id="ARBA00022448"/>
    </source>
</evidence>
<evidence type="ECO:0000313" key="9">
    <source>
        <dbReference type="EMBL" id="TVX92822.1"/>
    </source>
</evidence>
<dbReference type="OrthoDB" id="2942684at2"/>
<dbReference type="PANTHER" id="PTHR43266:SF8">
    <property type="entry name" value="MACROLIDE-EFFLUX PROTEIN"/>
    <property type="match status" value="1"/>
</dbReference>
<dbReference type="RefSeq" id="WP_144988656.1">
    <property type="nucleotide sequence ID" value="NZ_VNJK01000001.1"/>
</dbReference>
<dbReference type="GO" id="GO:0022857">
    <property type="term" value="F:transmembrane transporter activity"/>
    <property type="evidence" value="ECO:0007669"/>
    <property type="project" value="InterPro"/>
</dbReference>
<dbReference type="EMBL" id="VNJK01000001">
    <property type="protein sequence ID" value="TVX92822.1"/>
    <property type="molecule type" value="Genomic_DNA"/>
</dbReference>
<dbReference type="InterPro" id="IPR036259">
    <property type="entry name" value="MFS_trans_sf"/>
</dbReference>
<dbReference type="PANTHER" id="PTHR43266">
    <property type="entry name" value="MACROLIDE-EFFLUX PROTEIN"/>
    <property type="match status" value="1"/>
</dbReference>
<dbReference type="PROSITE" id="PS50850">
    <property type="entry name" value="MFS"/>
    <property type="match status" value="1"/>
</dbReference>
<feature type="domain" description="Major facilitator superfamily (MFS) profile" evidence="8">
    <location>
        <begin position="225"/>
        <end position="426"/>
    </location>
</feature>
<dbReference type="CDD" id="cd06173">
    <property type="entry name" value="MFS_MefA_like"/>
    <property type="match status" value="1"/>
</dbReference>
<feature type="transmembrane region" description="Helical" evidence="7">
    <location>
        <begin position="380"/>
        <end position="401"/>
    </location>
</feature>
<feature type="transmembrane region" description="Helical" evidence="7">
    <location>
        <begin position="156"/>
        <end position="173"/>
    </location>
</feature>
<dbReference type="Gene3D" id="1.20.1250.20">
    <property type="entry name" value="MFS general substrate transporter like domains"/>
    <property type="match status" value="1"/>
</dbReference>
<evidence type="ECO:0000256" key="6">
    <source>
        <dbReference type="ARBA" id="ARBA00023136"/>
    </source>
</evidence>
<feature type="transmembrane region" description="Helical" evidence="7">
    <location>
        <begin position="228"/>
        <end position="252"/>
    </location>
</feature>
<evidence type="ECO:0000259" key="8">
    <source>
        <dbReference type="PROSITE" id="PS50850"/>
    </source>
</evidence>
<keyword evidence="5 7" id="KW-1133">Transmembrane helix</keyword>
<name>A0A559IYW5_9BACL</name>
<evidence type="ECO:0000313" key="10">
    <source>
        <dbReference type="Proteomes" id="UP000318102"/>
    </source>
</evidence>
<feature type="transmembrane region" description="Helical" evidence="7">
    <location>
        <begin position="179"/>
        <end position="196"/>
    </location>
</feature>
<keyword evidence="3" id="KW-1003">Cell membrane</keyword>
<protein>
    <submittedName>
        <fullName evidence="9">MFS transporter</fullName>
    </submittedName>
</protein>
<evidence type="ECO:0000256" key="4">
    <source>
        <dbReference type="ARBA" id="ARBA00022692"/>
    </source>
</evidence>
<dbReference type="Pfam" id="PF07690">
    <property type="entry name" value="MFS_1"/>
    <property type="match status" value="2"/>
</dbReference>
<feature type="transmembrane region" description="Helical" evidence="7">
    <location>
        <begin position="264"/>
        <end position="287"/>
    </location>
</feature>
<evidence type="ECO:0000256" key="7">
    <source>
        <dbReference type="SAM" id="Phobius"/>
    </source>
</evidence>
<evidence type="ECO:0000256" key="1">
    <source>
        <dbReference type="ARBA" id="ARBA00004651"/>
    </source>
</evidence>
<sequence length="426" mass="45696">MSSTATPVAAPPSLWTNRVFLIVASADLLQQIGIWVRNMALLFAVTEMTNGNAVAISLLTVFEMAPIFIFSLIGGVFADRWNPKWTVVIGDLLSALSIVVIMLCLASGIWQAVFLATVVSAIVSQFSVPSSSVLFKRHVPESQVPTAMGITQGLQSIFVIVGPIIGASLYTLIGLQGSLIVLCCIFTLASLIQLALPSYKREKKEATPVLDDIKAGFTYVWTQSSLRLLTLTQIVIGLGIGLIQPLEIFIVTERLGLPKEALPWITTAAGVGLFVGISIASACGAFIQKHRKIILAISILGLAISLVVEGWSTILWLTLGIRFLSGLLLAALQVILSTWYIQFVDENYIGRVSGITAPMFTASIMISSAMAGFIKEQYSLVVVFTLAGIVVAFGAWLSLYINLSSSKQPTKEAENVEVGKSLSTAK</sequence>
<organism evidence="9 10">
    <name type="scientific">Paenibacillus agilis</name>
    <dbReference type="NCBI Taxonomy" id="3020863"/>
    <lineage>
        <taxon>Bacteria</taxon>
        <taxon>Bacillati</taxon>
        <taxon>Bacillota</taxon>
        <taxon>Bacilli</taxon>
        <taxon>Bacillales</taxon>
        <taxon>Paenibacillaceae</taxon>
        <taxon>Paenibacillus</taxon>
    </lineage>
</organism>
<feature type="transmembrane region" description="Helical" evidence="7">
    <location>
        <begin position="114"/>
        <end position="135"/>
    </location>
</feature>
<accession>A0A559IYW5</accession>
<dbReference type="GO" id="GO:0005886">
    <property type="term" value="C:plasma membrane"/>
    <property type="evidence" value="ECO:0007669"/>
    <property type="project" value="UniProtKB-SubCell"/>
</dbReference>
<reference evidence="9 10" key="1">
    <citation type="submission" date="2019-07" db="EMBL/GenBank/DDBJ databases">
        <authorList>
            <person name="Kim J."/>
        </authorList>
    </citation>
    <scope>NUCLEOTIDE SEQUENCE [LARGE SCALE GENOMIC DNA]</scope>
    <source>
        <strain evidence="9 10">N4</strain>
    </source>
</reference>
<comment type="subcellular location">
    <subcellularLocation>
        <location evidence="1">Cell membrane</location>
        <topology evidence="1">Multi-pass membrane protein</topology>
    </subcellularLocation>
</comment>
<evidence type="ECO:0000256" key="5">
    <source>
        <dbReference type="ARBA" id="ARBA00022989"/>
    </source>
</evidence>
<evidence type="ECO:0000256" key="3">
    <source>
        <dbReference type="ARBA" id="ARBA00022475"/>
    </source>
</evidence>
<keyword evidence="4 7" id="KW-0812">Transmembrane</keyword>
<feature type="transmembrane region" description="Helical" evidence="7">
    <location>
        <begin position="323"/>
        <end position="343"/>
    </location>
</feature>